<keyword evidence="2" id="KW-0328">Glycosyltransferase</keyword>
<keyword evidence="2" id="KW-0808">Transferase</keyword>
<dbReference type="PANTHER" id="PTHR43218:SF1">
    <property type="entry name" value="PHOSPHORIBOSYLTRANSFERASE"/>
    <property type="match status" value="1"/>
</dbReference>
<dbReference type="AlphaFoldDB" id="A0A1G8VHV1"/>
<name>A0A1G8VHV1_9RHOB</name>
<evidence type="ECO:0000313" key="3">
    <source>
        <dbReference type="Proteomes" id="UP000199382"/>
    </source>
</evidence>
<feature type="domain" description="Phosphoribosyltransferase" evidence="1">
    <location>
        <begin position="76"/>
        <end position="186"/>
    </location>
</feature>
<accession>A0A1G8VHV1</accession>
<dbReference type="CDD" id="cd06223">
    <property type="entry name" value="PRTases_typeI"/>
    <property type="match status" value="1"/>
</dbReference>
<organism evidence="2 3">
    <name type="scientific">Aliiruegeria lutimaris</name>
    <dbReference type="NCBI Taxonomy" id="571298"/>
    <lineage>
        <taxon>Bacteria</taxon>
        <taxon>Pseudomonadati</taxon>
        <taxon>Pseudomonadota</taxon>
        <taxon>Alphaproteobacteria</taxon>
        <taxon>Rhodobacterales</taxon>
        <taxon>Roseobacteraceae</taxon>
        <taxon>Aliiruegeria</taxon>
    </lineage>
</organism>
<sequence>MMEPHEFWQEIHPPEDAVPPPWQDRFPAELPDGRILFLPIRALGDTGTGIASLILNQAGFAVETTLADSLAARLSPLDIDVVVGLPTLGLSLARAVAERLGHARYIPLGTSRKFWYRDELSVPLSSITSPDTVKRLYFDPRLLPLLEGARIALIDDVISTGTSISAGLDLLQLVGHRPEAIGTAMLQTSRWNETLCVERGIDANRVHGVIQTPLLQATADGWRRQKPQ</sequence>
<protein>
    <submittedName>
        <fullName evidence="2">Adenine/guanine phosphoribosyltransferase</fullName>
    </submittedName>
</protein>
<evidence type="ECO:0000313" key="2">
    <source>
        <dbReference type="EMBL" id="SDJ65652.1"/>
    </source>
</evidence>
<dbReference type="Proteomes" id="UP000199382">
    <property type="component" value="Unassembled WGS sequence"/>
</dbReference>
<dbReference type="InterPro" id="IPR029057">
    <property type="entry name" value="PRTase-like"/>
</dbReference>
<gene>
    <name evidence="2" type="ORF">SAMN04488026_102154</name>
</gene>
<dbReference type="PANTHER" id="PTHR43218">
    <property type="entry name" value="PHOSPHORIBOSYLTRANSFERASE-RELATED"/>
    <property type="match status" value="1"/>
</dbReference>
<dbReference type="SUPFAM" id="SSF53271">
    <property type="entry name" value="PRTase-like"/>
    <property type="match status" value="1"/>
</dbReference>
<dbReference type="EMBL" id="FNEK01000021">
    <property type="protein sequence ID" value="SDJ65652.1"/>
    <property type="molecule type" value="Genomic_DNA"/>
</dbReference>
<dbReference type="NCBIfam" id="NF004689">
    <property type="entry name" value="PRK06031.1"/>
    <property type="match status" value="1"/>
</dbReference>
<dbReference type="Gene3D" id="3.40.50.2020">
    <property type="match status" value="1"/>
</dbReference>
<evidence type="ECO:0000259" key="1">
    <source>
        <dbReference type="Pfam" id="PF00156"/>
    </source>
</evidence>
<dbReference type="Pfam" id="PF00156">
    <property type="entry name" value="Pribosyltran"/>
    <property type="match status" value="1"/>
</dbReference>
<reference evidence="2 3" key="1">
    <citation type="submission" date="2016-10" db="EMBL/GenBank/DDBJ databases">
        <authorList>
            <person name="de Groot N.N."/>
        </authorList>
    </citation>
    <scope>NUCLEOTIDE SEQUENCE [LARGE SCALE GENOMIC DNA]</scope>
    <source>
        <strain evidence="2 3">DSM 25294</strain>
    </source>
</reference>
<proteinExistence type="predicted"/>
<dbReference type="GO" id="GO:0016757">
    <property type="term" value="F:glycosyltransferase activity"/>
    <property type="evidence" value="ECO:0007669"/>
    <property type="project" value="UniProtKB-KW"/>
</dbReference>
<dbReference type="InterPro" id="IPR000836">
    <property type="entry name" value="PRTase_dom"/>
</dbReference>
<keyword evidence="3" id="KW-1185">Reference proteome</keyword>
<dbReference type="STRING" id="571298.SAMN04488026_102154"/>